<feature type="domain" description="C-type lysozyme inhibitor" evidence="7">
    <location>
        <begin position="75"/>
        <end position="141"/>
    </location>
</feature>
<feature type="signal peptide" evidence="6">
    <location>
        <begin position="1"/>
        <end position="19"/>
    </location>
</feature>
<evidence type="ECO:0000313" key="9">
    <source>
        <dbReference type="Proteomes" id="UP000234767"/>
    </source>
</evidence>
<evidence type="ECO:0000259" key="7">
    <source>
        <dbReference type="Pfam" id="PF09864"/>
    </source>
</evidence>
<dbReference type="Proteomes" id="UP000234767">
    <property type="component" value="Unassembled WGS sequence"/>
</dbReference>
<accession>A0A2I1XAT2</accession>
<organism evidence="8 9">
    <name type="scientific">Neisseria sicca</name>
    <dbReference type="NCBI Taxonomy" id="490"/>
    <lineage>
        <taxon>Bacteria</taxon>
        <taxon>Pseudomonadati</taxon>
        <taxon>Pseudomonadota</taxon>
        <taxon>Betaproteobacteria</taxon>
        <taxon>Neisseriales</taxon>
        <taxon>Neisseriaceae</taxon>
        <taxon>Neisseria</taxon>
    </lineage>
</organism>
<feature type="chain" id="PRO_5014115571" description="C-type lysozyme inhibitor domain-containing protein" evidence="6">
    <location>
        <begin position="20"/>
        <end position="154"/>
    </location>
</feature>
<name>A0A2I1XAT2_NEISI</name>
<comment type="caution">
    <text evidence="8">The sequence shown here is derived from an EMBL/GenBank/DDBJ whole genome shotgun (WGS) entry which is preliminary data.</text>
</comment>
<dbReference type="AlphaFoldDB" id="A0A2I1XAT2"/>
<evidence type="ECO:0000256" key="5">
    <source>
        <dbReference type="SAM" id="MobiDB-lite"/>
    </source>
</evidence>
<evidence type="ECO:0000256" key="1">
    <source>
        <dbReference type="ARBA" id="ARBA00022729"/>
    </source>
</evidence>
<dbReference type="RefSeq" id="WP_003744243.1">
    <property type="nucleotide sequence ID" value="NZ_CBDENP010000303.1"/>
</dbReference>
<evidence type="ECO:0000256" key="3">
    <source>
        <dbReference type="ARBA" id="ARBA00023139"/>
    </source>
</evidence>
<gene>
    <name evidence="8" type="ORF">CYK00_08795</name>
</gene>
<dbReference type="EMBL" id="PKJO01000011">
    <property type="protein sequence ID" value="PLA39713.1"/>
    <property type="molecule type" value="Genomic_DNA"/>
</dbReference>
<feature type="compositionally biased region" description="Basic and acidic residues" evidence="5">
    <location>
        <begin position="39"/>
        <end position="69"/>
    </location>
</feature>
<evidence type="ECO:0000256" key="6">
    <source>
        <dbReference type="SAM" id="SignalP"/>
    </source>
</evidence>
<keyword evidence="1 6" id="KW-0732">Signal</keyword>
<protein>
    <recommendedName>
        <fullName evidence="7">C-type lysozyme inhibitor domain-containing protein</fullName>
    </recommendedName>
</protein>
<dbReference type="SUPFAM" id="SSF141488">
    <property type="entry name" value="YdhA-like"/>
    <property type="match status" value="1"/>
</dbReference>
<dbReference type="PROSITE" id="PS51257">
    <property type="entry name" value="PROKAR_LIPOPROTEIN"/>
    <property type="match status" value="1"/>
</dbReference>
<dbReference type="Pfam" id="PF09864">
    <property type="entry name" value="MliC"/>
    <property type="match status" value="1"/>
</dbReference>
<dbReference type="InterPro" id="IPR018660">
    <property type="entry name" value="MliC"/>
</dbReference>
<keyword evidence="4" id="KW-0449">Lipoprotein</keyword>
<dbReference type="InterPro" id="IPR036328">
    <property type="entry name" value="MliC_sf"/>
</dbReference>
<reference evidence="8 9" key="1">
    <citation type="submission" date="2017-12" db="EMBL/GenBank/DDBJ databases">
        <title>Phylogenetic diversity of female urinary microbiome.</title>
        <authorList>
            <person name="Thomas-White K."/>
            <person name="Wolfe A.J."/>
        </authorList>
    </citation>
    <scope>NUCLEOTIDE SEQUENCE [LARGE SCALE GENOMIC DNA]</scope>
    <source>
        <strain evidence="8 9">UMB0321</strain>
    </source>
</reference>
<evidence type="ECO:0000313" key="8">
    <source>
        <dbReference type="EMBL" id="PLA39713.1"/>
    </source>
</evidence>
<sequence>MKSKVLLAVAAALSLGACVAPDMDYDFERGSRHEHRHEHRYDNRDNNYDRNEMRREERRYEENRRTSESRRLRTFSCENGLSVDVRNLNNDQLELRLDDKRAVLSSDVSGSGSRYTSNRGLFGKGAEWHEKNGEASFSFTDPYGNRVETSCSVR</sequence>
<evidence type="ECO:0000256" key="2">
    <source>
        <dbReference type="ARBA" id="ARBA00023136"/>
    </source>
</evidence>
<keyword evidence="2" id="KW-0472">Membrane</keyword>
<keyword evidence="3" id="KW-0564">Palmitate</keyword>
<evidence type="ECO:0000256" key="4">
    <source>
        <dbReference type="ARBA" id="ARBA00023288"/>
    </source>
</evidence>
<proteinExistence type="predicted"/>
<dbReference type="Gene3D" id="2.40.128.200">
    <property type="match status" value="1"/>
</dbReference>
<feature type="region of interest" description="Disordered" evidence="5">
    <location>
        <begin position="30"/>
        <end position="69"/>
    </location>
</feature>